<dbReference type="PANTHER" id="PTHR34980">
    <property type="entry name" value="INNER MEMBRANE PROTEIN-RELATED-RELATED"/>
    <property type="match status" value="1"/>
</dbReference>
<keyword evidence="4" id="KW-1185">Reference proteome</keyword>
<keyword evidence="2" id="KW-1133">Transmembrane helix</keyword>
<dbReference type="InterPro" id="IPR008523">
    <property type="entry name" value="DUF805"/>
</dbReference>
<organism evidence="3 4">
    <name type="scientific">Streptomyces polygonati</name>
    <dbReference type="NCBI Taxonomy" id="1617087"/>
    <lineage>
        <taxon>Bacteria</taxon>
        <taxon>Bacillati</taxon>
        <taxon>Actinomycetota</taxon>
        <taxon>Actinomycetes</taxon>
        <taxon>Kitasatosporales</taxon>
        <taxon>Streptomycetaceae</taxon>
        <taxon>Streptomyces</taxon>
    </lineage>
</organism>
<evidence type="ECO:0000313" key="3">
    <source>
        <dbReference type="EMBL" id="MFC4036446.1"/>
    </source>
</evidence>
<name>A0ABV8HZW0_9ACTN</name>
<evidence type="ECO:0000256" key="2">
    <source>
        <dbReference type="SAM" id="Phobius"/>
    </source>
</evidence>
<comment type="caution">
    <text evidence="3">The sequence shown here is derived from an EMBL/GenBank/DDBJ whole genome shotgun (WGS) entry which is preliminary data.</text>
</comment>
<protein>
    <submittedName>
        <fullName evidence="3">DUF805 domain-containing protein</fullName>
    </submittedName>
</protein>
<keyword evidence="2" id="KW-0812">Transmembrane</keyword>
<feature type="transmembrane region" description="Helical" evidence="2">
    <location>
        <begin position="76"/>
        <end position="95"/>
    </location>
</feature>
<accession>A0ABV8HZW0</accession>
<evidence type="ECO:0000313" key="4">
    <source>
        <dbReference type="Proteomes" id="UP001595765"/>
    </source>
</evidence>
<gene>
    <name evidence="3" type="ORF">ACFO3J_34160</name>
</gene>
<evidence type="ECO:0000256" key="1">
    <source>
        <dbReference type="SAM" id="MobiDB-lite"/>
    </source>
</evidence>
<dbReference type="EMBL" id="JBHSBB010000050">
    <property type="protein sequence ID" value="MFC4036446.1"/>
    <property type="molecule type" value="Genomic_DNA"/>
</dbReference>
<feature type="transmembrane region" description="Helical" evidence="2">
    <location>
        <begin position="23"/>
        <end position="44"/>
    </location>
</feature>
<dbReference type="PANTHER" id="PTHR34980:SF2">
    <property type="entry name" value="INNER MEMBRANE PROTEIN YHAH-RELATED"/>
    <property type="match status" value="1"/>
</dbReference>
<dbReference type="Pfam" id="PF05656">
    <property type="entry name" value="DUF805"/>
    <property type="match status" value="1"/>
</dbReference>
<feature type="transmembrane region" description="Helical" evidence="2">
    <location>
        <begin position="50"/>
        <end position="69"/>
    </location>
</feature>
<keyword evidence="2" id="KW-0472">Membrane</keyword>
<dbReference type="RefSeq" id="WP_386438408.1">
    <property type="nucleotide sequence ID" value="NZ_JBHSBB010000050.1"/>
</dbReference>
<proteinExistence type="predicted"/>
<feature type="region of interest" description="Disordered" evidence="1">
    <location>
        <begin position="106"/>
        <end position="128"/>
    </location>
</feature>
<sequence length="128" mass="14177">MQWYIDVLKKYAVFSGRARRQEYWMYFLFNCIAIAVLFVIGLVIHTQIPYLIYALGVILPSLGVSVRRLHDTGKSGWFILLGIIPLVGGIILLVFTCLEGDAGDNAYGPNPKQGPNGAQYGAPPQPSY</sequence>
<dbReference type="Proteomes" id="UP001595765">
    <property type="component" value="Unassembled WGS sequence"/>
</dbReference>
<reference evidence="4" key="1">
    <citation type="journal article" date="2019" name="Int. J. Syst. Evol. Microbiol.">
        <title>The Global Catalogue of Microorganisms (GCM) 10K type strain sequencing project: providing services to taxonomists for standard genome sequencing and annotation.</title>
        <authorList>
            <consortium name="The Broad Institute Genomics Platform"/>
            <consortium name="The Broad Institute Genome Sequencing Center for Infectious Disease"/>
            <person name="Wu L."/>
            <person name="Ma J."/>
        </authorList>
    </citation>
    <scope>NUCLEOTIDE SEQUENCE [LARGE SCALE GENOMIC DNA]</scope>
    <source>
        <strain evidence="4">CGMCC 4.7237</strain>
    </source>
</reference>